<dbReference type="InterPro" id="IPR009899">
    <property type="entry name" value="ArdA"/>
</dbReference>
<feature type="region of interest" description="Disordered" evidence="1">
    <location>
        <begin position="1"/>
        <end position="23"/>
    </location>
</feature>
<dbReference type="InterPro" id="IPR041893">
    <property type="entry name" value="ArdA_dom3"/>
</dbReference>
<dbReference type="EMBL" id="JADJZA010000008">
    <property type="protein sequence ID" value="MBK9298000.1"/>
    <property type="molecule type" value="Genomic_DNA"/>
</dbReference>
<proteinExistence type="predicted"/>
<name>A0A936NAJ1_9ACTN</name>
<dbReference type="InterPro" id="IPR041895">
    <property type="entry name" value="ArdA_dom1"/>
</dbReference>
<protein>
    <submittedName>
        <fullName evidence="2">Antirestriction protein ArdA</fullName>
    </submittedName>
</protein>
<dbReference type="Pfam" id="PF07275">
    <property type="entry name" value="ArdA"/>
    <property type="match status" value="1"/>
</dbReference>
<dbReference type="EMBL" id="JADJZA010000004">
    <property type="protein sequence ID" value="MBK9296687.1"/>
    <property type="molecule type" value="Genomic_DNA"/>
</dbReference>
<comment type="caution">
    <text evidence="2">The sequence shown here is derived from an EMBL/GenBank/DDBJ whole genome shotgun (WGS) entry which is preliminary data.</text>
</comment>
<evidence type="ECO:0000256" key="1">
    <source>
        <dbReference type="SAM" id="MobiDB-lite"/>
    </source>
</evidence>
<sequence>MGLGDGQEQDRTDQRAEGSDWPTPKIYAASLSDYNAGVLHGAWIRADQDEDEIEEAITAMLERSSQPGAEEWAIHDYEGFGGIHLSEYEQTDTIARIGAGLAKHGPAFAHWVGCVGTGEQELDEFDQHYLGRWDSMEDYAEQLLDDLGVDTEGLGPEMLRPYIRLDIEAFARDLACELQVGQDGDGVHVFDCDY</sequence>
<organism evidence="2 4">
    <name type="scientific">Candidatus Neomicrothrix subdominans</name>
    <dbReference type="NCBI Taxonomy" id="2954438"/>
    <lineage>
        <taxon>Bacteria</taxon>
        <taxon>Bacillati</taxon>
        <taxon>Actinomycetota</taxon>
        <taxon>Acidimicrobiia</taxon>
        <taxon>Acidimicrobiales</taxon>
        <taxon>Microthrixaceae</taxon>
        <taxon>Candidatus Neomicrothrix</taxon>
    </lineage>
</organism>
<accession>A0A936NAJ1</accession>
<evidence type="ECO:0000313" key="3">
    <source>
        <dbReference type="EMBL" id="MBK9298000.1"/>
    </source>
</evidence>
<gene>
    <name evidence="2" type="ORF">IPN02_07570</name>
    <name evidence="3" type="ORF">IPN02_14435</name>
</gene>
<reference evidence="2 4" key="1">
    <citation type="submission" date="2020-10" db="EMBL/GenBank/DDBJ databases">
        <title>Connecting structure to function with the recovery of over 1000 high-quality activated sludge metagenome-assembled genomes encoding full-length rRNA genes using long-read sequencing.</title>
        <authorList>
            <person name="Singleton C.M."/>
            <person name="Petriglieri F."/>
            <person name="Kristensen J.M."/>
            <person name="Kirkegaard R.H."/>
            <person name="Michaelsen T.Y."/>
            <person name="Andersen M.H."/>
            <person name="Karst S.M."/>
            <person name="Dueholm M.S."/>
            <person name="Nielsen P.H."/>
            <person name="Albertsen M."/>
        </authorList>
    </citation>
    <scope>NUCLEOTIDE SEQUENCE [LARGE SCALE GENOMIC DNA]</scope>
    <source>
        <strain evidence="2">Lyne_18-Q3-R50-59_MAXAC.006</strain>
    </source>
</reference>
<feature type="compositionally biased region" description="Basic and acidic residues" evidence="1">
    <location>
        <begin position="8"/>
        <end position="18"/>
    </location>
</feature>
<dbReference type="Proteomes" id="UP000727993">
    <property type="component" value="Unassembled WGS sequence"/>
</dbReference>
<dbReference type="Gene3D" id="1.10.10.1190">
    <property type="entry name" value="Antirestriction protein ArdA, domain 3"/>
    <property type="match status" value="1"/>
</dbReference>
<evidence type="ECO:0000313" key="4">
    <source>
        <dbReference type="Proteomes" id="UP000727993"/>
    </source>
</evidence>
<evidence type="ECO:0000313" key="2">
    <source>
        <dbReference type="EMBL" id="MBK9296687.1"/>
    </source>
</evidence>
<dbReference type="AlphaFoldDB" id="A0A936NAJ1"/>
<dbReference type="Gene3D" id="3.10.20.480">
    <property type="entry name" value="Antirestriction protein ArdA, domain 1"/>
    <property type="match status" value="1"/>
</dbReference>